<dbReference type="PROSITE" id="PS50878">
    <property type="entry name" value="RT_POL"/>
    <property type="match status" value="1"/>
</dbReference>
<sequence>MDGFVIMKPCELEMSYENYLASVLPLTPSIHPQTTTSPLKLWSSTQAETENDLLAGSLQAGIADSCCGSGNGSRDNVQNPNQNRNQFFQSVRDVYKARAFRNLEHALHLFDGMLHMRPLPSIVDFTQLLGASARMKHYSVVITLIREMESLGISPSVYALSVMINCFCHLNRVDFGFSVLARILKIGYQPDCITLNTLVKGMCLQGNIAGAVSLIDEMEKKGYEPNVITYGTMINSLCKIGETAVAIELLRKLEEEKVKFNVVLYNTIIDSLCKDRSVTEALNFLSEMMSNGIQPNVITYTCLIQGLCNFGRWKEATSLFKEMEQRKIMPNVHTFSMLVDTLCKEGMLTKAKEVFDVMIQKGIEPNVVSYNSLIDGYCLQNKMDDAIKEFDMMVERGCLPNVFSYSTLINGYCKNKRIDDAMRLFHEMSNKGMIPNVVTYSTLIDLQTYAILLDGLCKNNHLDEAMTLFQEMEDNKLHPDIMIYCILIDGLFNAGKLTTSRELFYSLPTKGLQPNVRTYTIMIKGLCKEGLIDEASELFEKMDGNGCSPNDRTYNTIIESLLQHNETSRAMKYLQIMVDKGFSANVTIVTMLIDLQSSNQADKNIQELLQKEGNKVYVVQKQRNTRGSFVTITVLGDSKGRGGVIIPEGRDPWGWHGVSMELQALLNLVVAELQRDNHWRPLAGKSTALGNIRNESFTFKAAAIQGSDIPKILPINSGVEKISEEINGQNEVVLNLQVKLTCGVDGNWHATWAGLANNSNNAPCGPHLGPKSISIPKPAPKQTPNIHKHGPLLVLKNKIWKPIRTKPNIPPPASGSGSTQHEVLTREPEFPISNRFSVFQVGESSRSGAIPNDDSIPSPVGHIEADSQEEPRSSPAACGSGLPAEGPIVSHELASISKPTEVDRTWGSSSDWVLELGDGRRVSILLSLLRQPVAMALVTTKLTLAGQFVTSEVCASVDPEVVGVGSELVCWADNNDTLDVEPLAISEPGEKELCTAHALEVVVSPSDWVLGKSKRIDKVLGASYNGNEERINRLLMEIDGSRLQLFREAGRVNNLKDARKGSRELERLTCSINYHSDSTMSRGKSASGGILMMWDRRVVEKIDSAMVQYSISCKFRNVLDQTEWAFSSVYGPNINRERDILWEELAGVASWWGVPWVVGGDFNVVRFPSERLGSTYFTPAMHGFSDFISSCGLRDTQLERGLFTWSNNRENVAMSRIDRFLYSDEWDGLFPIILQKRLPRILSDHFPILLECGDFSRGRRPFRFENIWLKADGFKDRVKVWWDSYILYGTPSYIMACKLKALKVDLKKWNEEVFGNVGLKKYKLMSELEELDALADLRHLTGEESQKKAQIVADLERTSLLEEISWRQKSRALWLREGDKNTKFFHRLANSNRRYNSISSLSINGVLSSDSDAISNCITNFYTHLFEEEECERPLLDGLDFSLISAEDALWLERPFGEEEVTGVGAGFNGDKALGPNGFSMGFFQSCWDILHPDVMAVLHYFHGLSSFEKSLNATFVSLIPKKIATLEVKDFRPISLVGGTYKILAKLLANRLKVVLPKIIYASQNAFVQGRQIHDSVLIASDCLDSQMKQGDPGVLCKLDVEKAYDHVNWKFLIYLLQRCGISGRWRNWMHFCISTARFSILVNGCPSGFFSSSRRLRQGDPLSPLLFVIVMEALSRLLDQAVREGLFSGFSVGTMAANPLMVSHLLFADDTLIFCGVDSEQISNLRYVFNWFEAISSLKINLSKSEIIPVGDVPYIEVLVQIQGYKQSSLPMSYLGLPLGASFKETAIWNPVLERICAPLRLGGLAVRDIRCFNKALLGKWLWRYGLEREALWRSVVEAKYGNLWGGWCLKSSKGPHGVSVWNFIRQGWDSFNSHCSFLVGDGRRVKFWHDWWCGEMALKGAFPELFALSRDKDVSVADLMSFPNGLLHWDFHFVRNVQDWELESLTSFMDLLYFCHLEGNGVDQLCWRGRETKGFTVKDFYNCLCSSPYVFFPWKIIWKAKVPPRIAFFSWTAALGKLLTIDNLRKHHLIILDWCCLCKTSGESVDHLLLHCSLAWELVFGLFGMCWVMPC</sequence>
<feature type="repeat" description="PPR" evidence="3">
    <location>
        <begin position="156"/>
        <end position="190"/>
    </location>
</feature>
<dbReference type="Pfam" id="PF03372">
    <property type="entry name" value="Exo_endo_phos"/>
    <property type="match status" value="1"/>
</dbReference>
<feature type="repeat" description="PPR" evidence="3">
    <location>
        <begin position="296"/>
        <end position="330"/>
    </location>
</feature>
<dbReference type="Gene3D" id="1.25.40.10">
    <property type="entry name" value="Tetratricopeptide repeat domain"/>
    <property type="match status" value="5"/>
</dbReference>
<dbReference type="InterPro" id="IPR026960">
    <property type="entry name" value="RVT-Znf"/>
</dbReference>
<dbReference type="InterPro" id="IPR011990">
    <property type="entry name" value="TPR-like_helical_dom_sf"/>
</dbReference>
<evidence type="ECO:0000259" key="5">
    <source>
        <dbReference type="PROSITE" id="PS50878"/>
    </source>
</evidence>
<evidence type="ECO:0000256" key="3">
    <source>
        <dbReference type="PROSITE-ProRule" id="PRU00708"/>
    </source>
</evidence>
<proteinExistence type="inferred from homology"/>
<protein>
    <recommendedName>
        <fullName evidence="5">Reverse transcriptase domain-containing protein</fullName>
    </recommendedName>
</protein>
<feature type="repeat" description="PPR" evidence="3">
    <location>
        <begin position="331"/>
        <end position="365"/>
    </location>
</feature>
<evidence type="ECO:0000313" key="6">
    <source>
        <dbReference type="EMBL" id="SPD28834.1"/>
    </source>
</evidence>
<feature type="domain" description="Reverse transcriptase" evidence="5">
    <location>
        <begin position="1501"/>
        <end position="1781"/>
    </location>
</feature>
<dbReference type="InterPro" id="IPR002885">
    <property type="entry name" value="PPR_rpt"/>
</dbReference>
<gene>
    <name evidence="6" type="ORF">FSB_LOCUS56716</name>
</gene>
<dbReference type="Gene3D" id="3.60.10.10">
    <property type="entry name" value="Endonuclease/exonuclease/phosphatase"/>
    <property type="match status" value="1"/>
</dbReference>
<dbReference type="PROSITE" id="PS51375">
    <property type="entry name" value="PPR"/>
    <property type="match status" value="12"/>
</dbReference>
<reference evidence="6" key="1">
    <citation type="submission" date="2018-02" db="EMBL/GenBank/DDBJ databases">
        <authorList>
            <person name="Cohen D.B."/>
            <person name="Kent A.D."/>
        </authorList>
    </citation>
    <scope>NUCLEOTIDE SEQUENCE</scope>
</reference>
<feature type="repeat" description="PPR" evidence="3">
    <location>
        <begin position="191"/>
        <end position="225"/>
    </location>
</feature>
<feature type="region of interest" description="Disordered" evidence="4">
    <location>
        <begin position="844"/>
        <end position="882"/>
    </location>
</feature>
<dbReference type="InterPro" id="IPR043502">
    <property type="entry name" value="DNA/RNA_pol_sf"/>
</dbReference>
<dbReference type="InterPro" id="IPR036691">
    <property type="entry name" value="Endo/exonu/phosph_ase_sf"/>
</dbReference>
<evidence type="ECO:0000256" key="1">
    <source>
        <dbReference type="ARBA" id="ARBA00007626"/>
    </source>
</evidence>
<feature type="compositionally biased region" description="Basic and acidic residues" evidence="4">
    <location>
        <begin position="863"/>
        <end position="872"/>
    </location>
</feature>
<feature type="repeat" description="PPR" evidence="3">
    <location>
        <begin position="550"/>
        <end position="584"/>
    </location>
</feature>
<dbReference type="Pfam" id="PF13812">
    <property type="entry name" value="PPR_3"/>
    <property type="match status" value="1"/>
</dbReference>
<feature type="repeat" description="PPR" evidence="3">
    <location>
        <begin position="515"/>
        <end position="549"/>
    </location>
</feature>
<dbReference type="InterPro" id="IPR005135">
    <property type="entry name" value="Endo/exonuclease/phosphatase"/>
</dbReference>
<dbReference type="PANTHER" id="PTHR47932:SF7">
    <property type="entry name" value="PENTATRICOPEPTIDE (PPR) REPEAT PROTEIN"/>
    <property type="match status" value="1"/>
</dbReference>
<keyword evidence="2" id="KW-0677">Repeat</keyword>
<comment type="similarity">
    <text evidence="1">Belongs to the PPR family. P subfamily.</text>
</comment>
<accession>A0A2N9IX33</accession>
<dbReference type="Pfam" id="PF13966">
    <property type="entry name" value="zf-RVT"/>
    <property type="match status" value="1"/>
</dbReference>
<feature type="region of interest" description="Disordered" evidence="4">
    <location>
        <begin position="768"/>
        <end position="788"/>
    </location>
</feature>
<dbReference type="SUPFAM" id="SSF81901">
    <property type="entry name" value="HCP-like"/>
    <property type="match status" value="1"/>
</dbReference>
<name>A0A2N9IX33_FAGSY</name>
<dbReference type="EMBL" id="OIVN01006248">
    <property type="protein sequence ID" value="SPD28834.1"/>
    <property type="molecule type" value="Genomic_DNA"/>
</dbReference>
<feature type="repeat" description="PPR" evidence="3">
    <location>
        <begin position="401"/>
        <end position="435"/>
    </location>
</feature>
<dbReference type="SUPFAM" id="SSF56219">
    <property type="entry name" value="DNase I-like"/>
    <property type="match status" value="1"/>
</dbReference>
<dbReference type="NCBIfam" id="TIGR00756">
    <property type="entry name" value="PPR"/>
    <property type="match status" value="10"/>
</dbReference>
<dbReference type="PANTHER" id="PTHR47932">
    <property type="entry name" value="ATPASE EXPRESSION PROTEIN 3"/>
    <property type="match status" value="1"/>
</dbReference>
<dbReference type="Pfam" id="PF00078">
    <property type="entry name" value="RVT_1"/>
    <property type="match status" value="1"/>
</dbReference>
<dbReference type="CDD" id="cd01650">
    <property type="entry name" value="RT_nLTR_like"/>
    <property type="match status" value="1"/>
</dbReference>
<feature type="repeat" description="PPR" evidence="3">
    <location>
        <begin position="445"/>
        <end position="479"/>
    </location>
</feature>
<feature type="repeat" description="PPR" evidence="3">
    <location>
        <begin position="226"/>
        <end position="260"/>
    </location>
</feature>
<feature type="repeat" description="PPR" evidence="3">
    <location>
        <begin position="480"/>
        <end position="514"/>
    </location>
</feature>
<feature type="repeat" description="PPR" evidence="3">
    <location>
        <begin position="261"/>
        <end position="295"/>
    </location>
</feature>
<organism evidence="6">
    <name type="scientific">Fagus sylvatica</name>
    <name type="common">Beechnut</name>
    <dbReference type="NCBI Taxonomy" id="28930"/>
    <lineage>
        <taxon>Eukaryota</taxon>
        <taxon>Viridiplantae</taxon>
        <taxon>Streptophyta</taxon>
        <taxon>Embryophyta</taxon>
        <taxon>Tracheophyta</taxon>
        <taxon>Spermatophyta</taxon>
        <taxon>Magnoliopsida</taxon>
        <taxon>eudicotyledons</taxon>
        <taxon>Gunneridae</taxon>
        <taxon>Pentapetalae</taxon>
        <taxon>rosids</taxon>
        <taxon>fabids</taxon>
        <taxon>Fagales</taxon>
        <taxon>Fagaceae</taxon>
        <taxon>Fagus</taxon>
    </lineage>
</organism>
<feature type="repeat" description="PPR" evidence="3">
    <location>
        <begin position="366"/>
        <end position="400"/>
    </location>
</feature>
<dbReference type="SUPFAM" id="SSF56672">
    <property type="entry name" value="DNA/RNA polymerases"/>
    <property type="match status" value="1"/>
</dbReference>
<evidence type="ECO:0000256" key="2">
    <source>
        <dbReference type="ARBA" id="ARBA00022737"/>
    </source>
</evidence>
<evidence type="ECO:0000256" key="4">
    <source>
        <dbReference type="SAM" id="MobiDB-lite"/>
    </source>
</evidence>
<dbReference type="GO" id="GO:0003824">
    <property type="term" value="F:catalytic activity"/>
    <property type="evidence" value="ECO:0007669"/>
    <property type="project" value="InterPro"/>
</dbReference>
<dbReference type="Pfam" id="PF12854">
    <property type="entry name" value="PPR_1"/>
    <property type="match status" value="1"/>
</dbReference>
<dbReference type="Pfam" id="PF13041">
    <property type="entry name" value="PPR_2"/>
    <property type="match status" value="5"/>
</dbReference>
<dbReference type="InterPro" id="IPR000477">
    <property type="entry name" value="RT_dom"/>
</dbReference>
<dbReference type="GO" id="GO:0003729">
    <property type="term" value="F:mRNA binding"/>
    <property type="evidence" value="ECO:0007669"/>
    <property type="project" value="TreeGrafter"/>
</dbReference>